<gene>
    <name evidence="1" type="ORF">LCGC14_0145530</name>
</gene>
<name>A0A0F9Y1B2_9ZZZZ</name>
<accession>A0A0F9Y1B2</accession>
<protein>
    <submittedName>
        <fullName evidence="1">Uncharacterized protein</fullName>
    </submittedName>
</protein>
<evidence type="ECO:0000313" key="1">
    <source>
        <dbReference type="EMBL" id="KKN98448.1"/>
    </source>
</evidence>
<comment type="caution">
    <text evidence="1">The sequence shown here is derived from an EMBL/GenBank/DDBJ whole genome shotgun (WGS) entry which is preliminary data.</text>
</comment>
<proteinExistence type="predicted"/>
<organism evidence="1">
    <name type="scientific">marine sediment metagenome</name>
    <dbReference type="NCBI Taxonomy" id="412755"/>
    <lineage>
        <taxon>unclassified sequences</taxon>
        <taxon>metagenomes</taxon>
        <taxon>ecological metagenomes</taxon>
    </lineage>
</organism>
<reference evidence="1" key="1">
    <citation type="journal article" date="2015" name="Nature">
        <title>Complex archaea that bridge the gap between prokaryotes and eukaryotes.</title>
        <authorList>
            <person name="Spang A."/>
            <person name="Saw J.H."/>
            <person name="Jorgensen S.L."/>
            <person name="Zaremba-Niedzwiedzka K."/>
            <person name="Martijn J."/>
            <person name="Lind A.E."/>
            <person name="van Eijk R."/>
            <person name="Schleper C."/>
            <person name="Guy L."/>
            <person name="Ettema T.J."/>
        </authorList>
    </citation>
    <scope>NUCLEOTIDE SEQUENCE</scope>
</reference>
<dbReference type="EMBL" id="LAZR01000051">
    <property type="protein sequence ID" value="KKN98448.1"/>
    <property type="molecule type" value="Genomic_DNA"/>
</dbReference>
<sequence>MGYTHYWYRPLVLEQDLFTAWSEDVQKIVDTAGVPIAGGCGTGDPELTNTYVWINGKLDDGLETFGVEQNIDPVIWMDSKDEKSGLYHDYCKTGKYPYDIVVTTALIRLKKYFPVVEFSDNDDGTVEEWRPAVELYEKLFGEKVPFDGILPWIAPIEKKKTA</sequence>
<dbReference type="AlphaFoldDB" id="A0A0F9Y1B2"/>